<comment type="caution">
    <text evidence="9">The sequence shown here is derived from an EMBL/GenBank/DDBJ whole genome shotgun (WGS) entry which is preliminary data.</text>
</comment>
<protein>
    <recommendedName>
        <fullName evidence="3 6">3-methyl-2-oxobutanoate hydroxymethyltransferase</fullName>
        <ecNumber evidence="3 6">2.1.2.11</ecNumber>
    </recommendedName>
</protein>
<evidence type="ECO:0000256" key="3">
    <source>
        <dbReference type="ARBA" id="ARBA00012618"/>
    </source>
</evidence>
<evidence type="ECO:0000313" key="10">
    <source>
        <dbReference type="Proteomes" id="UP000092993"/>
    </source>
</evidence>
<keyword evidence="10" id="KW-1185">Reference proteome</keyword>
<dbReference type="GO" id="GO:0032259">
    <property type="term" value="P:methylation"/>
    <property type="evidence" value="ECO:0007669"/>
    <property type="project" value="UniProtKB-KW"/>
</dbReference>
<evidence type="ECO:0000256" key="7">
    <source>
        <dbReference type="SAM" id="MobiDB-lite"/>
    </source>
</evidence>
<dbReference type="GO" id="GO:0005739">
    <property type="term" value="C:mitochondrion"/>
    <property type="evidence" value="ECO:0007669"/>
    <property type="project" value="TreeGrafter"/>
</dbReference>
<evidence type="ECO:0000256" key="1">
    <source>
        <dbReference type="ARBA" id="ARBA00005033"/>
    </source>
</evidence>
<evidence type="ECO:0000256" key="6">
    <source>
        <dbReference type="RuleBase" id="RU362100"/>
    </source>
</evidence>
<comment type="function">
    <text evidence="6">Catalyzes the reversible reaction in which hydroxymethyl group from 5,10-methylenetetrahydrofolate is transferred onto alpha-ketoisovalerate to form ketopantoate.</text>
</comment>
<keyword evidence="8" id="KW-0812">Transmembrane</keyword>
<dbReference type="Proteomes" id="UP000092993">
    <property type="component" value="Unassembled WGS sequence"/>
</dbReference>
<comment type="pathway">
    <text evidence="1 6">Cofactor biosynthesis; (R)-pantothenate biosynthesis; (R)-pantoate from 3-methyl-2-oxobutanoate: step 1/2.</text>
</comment>
<dbReference type="EC" id="2.1.2.11" evidence="3 6"/>
<dbReference type="Gene3D" id="3.20.20.60">
    <property type="entry name" value="Phosphoenolpyruvate-binding domains"/>
    <property type="match status" value="1"/>
</dbReference>
<evidence type="ECO:0000313" key="9">
    <source>
        <dbReference type="EMBL" id="OBZ65977.1"/>
    </source>
</evidence>
<dbReference type="PANTHER" id="PTHR20881:SF0">
    <property type="entry name" value="3-METHYL-2-OXOBUTANOATE HYDROXYMETHYLTRANSFERASE"/>
    <property type="match status" value="1"/>
</dbReference>
<dbReference type="InterPro" id="IPR040442">
    <property type="entry name" value="Pyrv_kinase-like_dom_sf"/>
</dbReference>
<dbReference type="GO" id="GO:0015940">
    <property type="term" value="P:pantothenate biosynthetic process"/>
    <property type="evidence" value="ECO:0007669"/>
    <property type="project" value="UniProtKB-UniPathway"/>
</dbReference>
<dbReference type="EMBL" id="LUGG01000038">
    <property type="protein sequence ID" value="OBZ65977.1"/>
    <property type="molecule type" value="Genomic_DNA"/>
</dbReference>
<dbReference type="CDD" id="cd06557">
    <property type="entry name" value="KPHMT-like"/>
    <property type="match status" value="1"/>
</dbReference>
<dbReference type="UniPathway" id="UPA00028">
    <property type="reaction ID" value="UER00003"/>
</dbReference>
<dbReference type="PANTHER" id="PTHR20881">
    <property type="entry name" value="3-METHYL-2-OXOBUTANOATE HYDROXYMETHYLTRANSFERASE"/>
    <property type="match status" value="1"/>
</dbReference>
<dbReference type="SUPFAM" id="SSF51621">
    <property type="entry name" value="Phosphoenolpyruvate/pyruvate domain"/>
    <property type="match status" value="1"/>
</dbReference>
<keyword evidence="8" id="KW-1133">Transmembrane helix</keyword>
<sequence length="385" mass="41838">MICHNCGTHDSVDAVTMRPAVSERSSMISRSQRAGSIFISPAGPPEPIESRHKHQMGSVYLLYQTIVLFFKVFAVYVRHRCTPRVPDSPCLPRIRSRWVQMDERMARRDPARADPAGAQKGDDPDAAAAPARQDPHHDAHGVRLPTGRACDAHGVDITLVGDSLAQVCLGYDSTTRLTLDEMVHHCRAVSRGSTRPLLVADMPFGTYHAGAADAVRSAVRLVREGRAEAVKIEGGREVADTVRRLTEVGIPVMGHVGLMPQRHVHLSGYRVQGRRAEAALGVLRDAAALERAGAFAVVLEAVPAPLGALVTETLRSAVTIGIGAGAGTDGQVLVWDDVMGTWAGHRPVFARRFAEAEWEETRRLAQEWMRALEEENGRSVPEDSG</sequence>
<evidence type="ECO:0000256" key="2">
    <source>
        <dbReference type="ARBA" id="ARBA00008676"/>
    </source>
</evidence>
<dbReference type="NCBIfam" id="TIGR00222">
    <property type="entry name" value="panB"/>
    <property type="match status" value="1"/>
</dbReference>
<dbReference type="AlphaFoldDB" id="A0A1C7LPP8"/>
<keyword evidence="6" id="KW-0566">Pantothenate biosynthesis</keyword>
<dbReference type="Pfam" id="PF02548">
    <property type="entry name" value="Pantoate_transf"/>
    <property type="match status" value="1"/>
</dbReference>
<comment type="catalytic activity">
    <reaction evidence="5 6">
        <text>(6R)-5,10-methylene-5,6,7,8-tetrahydrofolate + 3-methyl-2-oxobutanoate + H2O = 2-dehydropantoate + (6S)-5,6,7,8-tetrahydrofolate</text>
        <dbReference type="Rhea" id="RHEA:11824"/>
        <dbReference type="ChEBI" id="CHEBI:11561"/>
        <dbReference type="ChEBI" id="CHEBI:11851"/>
        <dbReference type="ChEBI" id="CHEBI:15377"/>
        <dbReference type="ChEBI" id="CHEBI:15636"/>
        <dbReference type="ChEBI" id="CHEBI:57453"/>
        <dbReference type="EC" id="2.1.2.11"/>
    </reaction>
</comment>
<gene>
    <name evidence="9" type="primary">panB</name>
    <name evidence="9" type="ORF">A0H81_14147</name>
</gene>
<dbReference type="InterPro" id="IPR015813">
    <property type="entry name" value="Pyrv/PenolPyrv_kinase-like_dom"/>
</dbReference>
<dbReference type="HAMAP" id="MF_00156">
    <property type="entry name" value="PanB"/>
    <property type="match status" value="1"/>
</dbReference>
<feature type="transmembrane region" description="Helical" evidence="8">
    <location>
        <begin position="59"/>
        <end position="77"/>
    </location>
</feature>
<organism evidence="9 10">
    <name type="scientific">Grifola frondosa</name>
    <name type="common">Maitake</name>
    <name type="synonym">Polyporus frondosus</name>
    <dbReference type="NCBI Taxonomy" id="5627"/>
    <lineage>
        <taxon>Eukaryota</taxon>
        <taxon>Fungi</taxon>
        <taxon>Dikarya</taxon>
        <taxon>Basidiomycota</taxon>
        <taxon>Agaricomycotina</taxon>
        <taxon>Agaricomycetes</taxon>
        <taxon>Polyporales</taxon>
        <taxon>Grifolaceae</taxon>
        <taxon>Grifola</taxon>
    </lineage>
</organism>
<evidence type="ECO:0000256" key="8">
    <source>
        <dbReference type="SAM" id="Phobius"/>
    </source>
</evidence>
<reference evidence="9 10" key="1">
    <citation type="submission" date="2016-03" db="EMBL/GenBank/DDBJ databases">
        <title>Whole genome sequencing of Grifola frondosa 9006-11.</title>
        <authorList>
            <person name="Min B."/>
            <person name="Park H."/>
            <person name="Kim J.-G."/>
            <person name="Cho H."/>
            <person name="Oh Y.-L."/>
            <person name="Kong W.-S."/>
            <person name="Choi I.-G."/>
        </authorList>
    </citation>
    <scope>NUCLEOTIDE SEQUENCE [LARGE SCALE GENOMIC DNA]</scope>
    <source>
        <strain evidence="9 10">9006-11</strain>
    </source>
</reference>
<keyword evidence="9" id="KW-0489">Methyltransferase</keyword>
<name>A0A1C7LPP8_GRIFR</name>
<dbReference type="STRING" id="5627.A0A1C7LPP8"/>
<dbReference type="OrthoDB" id="425211at2759"/>
<accession>A0A1C7LPP8</accession>
<feature type="region of interest" description="Disordered" evidence="7">
    <location>
        <begin position="104"/>
        <end position="142"/>
    </location>
</feature>
<evidence type="ECO:0000256" key="4">
    <source>
        <dbReference type="ARBA" id="ARBA00022679"/>
    </source>
</evidence>
<keyword evidence="4 6" id="KW-0808">Transferase</keyword>
<proteinExistence type="inferred from homology"/>
<dbReference type="GO" id="GO:0003864">
    <property type="term" value="F:3-methyl-2-oxobutanoate hydroxymethyltransferase activity"/>
    <property type="evidence" value="ECO:0007669"/>
    <property type="project" value="UniProtKB-EC"/>
</dbReference>
<dbReference type="NCBIfam" id="NF001452">
    <property type="entry name" value="PRK00311.1"/>
    <property type="match status" value="1"/>
</dbReference>
<keyword evidence="8" id="KW-0472">Membrane</keyword>
<dbReference type="GO" id="GO:0008168">
    <property type="term" value="F:methyltransferase activity"/>
    <property type="evidence" value="ECO:0007669"/>
    <property type="project" value="UniProtKB-KW"/>
</dbReference>
<evidence type="ECO:0000256" key="5">
    <source>
        <dbReference type="ARBA" id="ARBA00049172"/>
    </source>
</evidence>
<dbReference type="GO" id="GO:0000287">
    <property type="term" value="F:magnesium ion binding"/>
    <property type="evidence" value="ECO:0007669"/>
    <property type="project" value="TreeGrafter"/>
</dbReference>
<dbReference type="InterPro" id="IPR003700">
    <property type="entry name" value="Pantoate_hydroxy_MeTrfase"/>
</dbReference>
<comment type="similarity">
    <text evidence="2 6">Belongs to the PanB family.</text>
</comment>